<dbReference type="EMBL" id="CP036343">
    <property type="protein sequence ID" value="QDT94193.1"/>
    <property type="molecule type" value="Genomic_DNA"/>
</dbReference>
<dbReference type="KEGG" id="gax:Pan161_58870"/>
<reference evidence="1 2" key="1">
    <citation type="submission" date="2019-02" db="EMBL/GenBank/DDBJ databases">
        <title>Deep-cultivation of Planctomycetes and their phenomic and genomic characterization uncovers novel biology.</title>
        <authorList>
            <person name="Wiegand S."/>
            <person name="Jogler M."/>
            <person name="Boedeker C."/>
            <person name="Pinto D."/>
            <person name="Vollmers J."/>
            <person name="Rivas-Marin E."/>
            <person name="Kohn T."/>
            <person name="Peeters S.H."/>
            <person name="Heuer A."/>
            <person name="Rast P."/>
            <person name="Oberbeckmann S."/>
            <person name="Bunk B."/>
            <person name="Jeske O."/>
            <person name="Meyerdierks A."/>
            <person name="Storesund J.E."/>
            <person name="Kallscheuer N."/>
            <person name="Luecker S."/>
            <person name="Lage O.M."/>
            <person name="Pohl T."/>
            <person name="Merkel B.J."/>
            <person name="Hornburger P."/>
            <person name="Mueller R.-W."/>
            <person name="Bruemmer F."/>
            <person name="Labrenz M."/>
            <person name="Spormann A.M."/>
            <person name="Op den Camp H."/>
            <person name="Overmann J."/>
            <person name="Amann R."/>
            <person name="Jetten M.S.M."/>
            <person name="Mascher T."/>
            <person name="Medema M.H."/>
            <person name="Devos D.P."/>
            <person name="Kaster A.-K."/>
            <person name="Ovreas L."/>
            <person name="Rohde M."/>
            <person name="Galperin M.Y."/>
            <person name="Jogler C."/>
        </authorList>
    </citation>
    <scope>NUCLEOTIDE SEQUENCE [LARGE SCALE GENOMIC DNA]</scope>
    <source>
        <strain evidence="1 2">Pan161</strain>
    </source>
</reference>
<sequence length="251" mass="27657">MTELTDENRLTFELYKPQEDGSSDLRDATYKRKGREVVWSSSPLAAISKGSALRFNKAAKLKYDLGPKTHVCFYYSEELNALGMKKVSSGTPGAIKFFDTNQASVGISSVIKRFNLSGGPINHRLVSFDSYTGLIIIHAVHQKGKKPGSIGVTVPFAGKAFLQDAMNRARRGMPQVGPVRLPTTQVISDELPQKAVCKIEPDRAYTLDQIADAAGVSKSSINTMRQKGLPTRKYGRRLLVIGLDYLKFQKS</sequence>
<organism evidence="1 2">
    <name type="scientific">Gimesia algae</name>
    <dbReference type="NCBI Taxonomy" id="2527971"/>
    <lineage>
        <taxon>Bacteria</taxon>
        <taxon>Pseudomonadati</taxon>
        <taxon>Planctomycetota</taxon>
        <taxon>Planctomycetia</taxon>
        <taxon>Planctomycetales</taxon>
        <taxon>Planctomycetaceae</taxon>
        <taxon>Gimesia</taxon>
    </lineage>
</organism>
<gene>
    <name evidence="1" type="ORF">Pan161_58870</name>
</gene>
<evidence type="ECO:0000313" key="2">
    <source>
        <dbReference type="Proteomes" id="UP000316855"/>
    </source>
</evidence>
<name>A0A517VME4_9PLAN</name>
<proteinExistence type="predicted"/>
<accession>A0A517VME4</accession>
<keyword evidence="2" id="KW-1185">Reference proteome</keyword>
<evidence type="ECO:0000313" key="1">
    <source>
        <dbReference type="EMBL" id="QDT94193.1"/>
    </source>
</evidence>
<dbReference type="RefSeq" id="WP_145232115.1">
    <property type="nucleotide sequence ID" value="NZ_CP036343.1"/>
</dbReference>
<dbReference type="Proteomes" id="UP000316855">
    <property type="component" value="Chromosome"/>
</dbReference>
<dbReference type="AlphaFoldDB" id="A0A517VME4"/>
<protein>
    <submittedName>
        <fullName evidence="1">Uncharacterized protein</fullName>
    </submittedName>
</protein>